<protein>
    <submittedName>
        <fullName evidence="1">Uncharacterized protein</fullName>
    </submittedName>
</protein>
<name>A0A5J4QFT4_9EUKA</name>
<dbReference type="Proteomes" id="UP000324800">
    <property type="component" value="Unassembled WGS sequence"/>
</dbReference>
<organism evidence="1 2">
    <name type="scientific">Streblomastix strix</name>
    <dbReference type="NCBI Taxonomy" id="222440"/>
    <lineage>
        <taxon>Eukaryota</taxon>
        <taxon>Metamonada</taxon>
        <taxon>Preaxostyla</taxon>
        <taxon>Oxymonadida</taxon>
        <taxon>Streblomastigidae</taxon>
        <taxon>Streblomastix</taxon>
    </lineage>
</organism>
<feature type="non-terminal residue" evidence="1">
    <location>
        <position position="1"/>
    </location>
</feature>
<accession>A0A5J4QFT4</accession>
<evidence type="ECO:0000313" key="2">
    <source>
        <dbReference type="Proteomes" id="UP000324800"/>
    </source>
</evidence>
<dbReference type="EMBL" id="SNRW01045710">
    <property type="protein sequence ID" value="KAA6319910.1"/>
    <property type="molecule type" value="Genomic_DNA"/>
</dbReference>
<sequence length="190" mass="20898">WWDGTNLRVLETELPDLSNVVTTLETDQLISDIDVGDVDLTDYYNKTKTDELLGEKADRTELSNYITLGTSQTINAYKTFNNACRFTSSIDGMSTIIGLSFVKSGVDITVVLLGAGGTKPIVEFRGSVDDSNYVKKTGQLSQNIAGNLIRSDSEESFDYLQPMQYATKYSINGAFIKKTGQATQSIEGYL</sequence>
<dbReference type="AlphaFoldDB" id="A0A5J4QFT4"/>
<reference evidence="1 2" key="1">
    <citation type="submission" date="2019-03" db="EMBL/GenBank/DDBJ databases">
        <title>Single cell metagenomics reveals metabolic interactions within the superorganism composed of flagellate Streblomastix strix and complex community of Bacteroidetes bacteria on its surface.</title>
        <authorList>
            <person name="Treitli S.C."/>
            <person name="Kolisko M."/>
            <person name="Husnik F."/>
            <person name="Keeling P."/>
            <person name="Hampl V."/>
        </authorList>
    </citation>
    <scope>NUCLEOTIDE SEQUENCE [LARGE SCALE GENOMIC DNA]</scope>
    <source>
        <strain evidence="1">ST1C</strain>
    </source>
</reference>
<gene>
    <name evidence="1" type="ORF">EZS28_054759</name>
</gene>
<evidence type="ECO:0000313" key="1">
    <source>
        <dbReference type="EMBL" id="KAA6319910.1"/>
    </source>
</evidence>
<proteinExistence type="predicted"/>
<comment type="caution">
    <text evidence="1">The sequence shown here is derived from an EMBL/GenBank/DDBJ whole genome shotgun (WGS) entry which is preliminary data.</text>
</comment>
<feature type="non-terminal residue" evidence="1">
    <location>
        <position position="190"/>
    </location>
</feature>